<feature type="region of interest" description="Disordered" evidence="1">
    <location>
        <begin position="227"/>
        <end position="283"/>
    </location>
</feature>
<dbReference type="SUPFAM" id="SSF140741">
    <property type="entry name" value="RUN domain-like"/>
    <property type="match status" value="1"/>
</dbReference>
<feature type="compositionally biased region" description="Basic and acidic residues" evidence="1">
    <location>
        <begin position="182"/>
        <end position="196"/>
    </location>
</feature>
<reference evidence="3" key="2">
    <citation type="submission" date="2024-04" db="EMBL/GenBank/DDBJ databases">
        <authorList>
            <person name="Chen Y."/>
            <person name="Shah S."/>
            <person name="Dougan E. K."/>
            <person name="Thang M."/>
            <person name="Chan C."/>
        </authorList>
    </citation>
    <scope>NUCLEOTIDE SEQUENCE [LARGE SCALE GENOMIC DNA]</scope>
</reference>
<evidence type="ECO:0000313" key="4">
    <source>
        <dbReference type="EMBL" id="CAL4765207.1"/>
    </source>
</evidence>
<protein>
    <submittedName>
        <fullName evidence="4">Differentially expressed in FDCP 8</fullName>
    </submittedName>
</protein>
<name>A0A9P1BRG7_9DINO</name>
<accession>A0A9P1BRG7</accession>
<comment type="caution">
    <text evidence="2">The sequence shown here is derived from an EMBL/GenBank/DDBJ whole genome shotgun (WGS) entry which is preliminary data.</text>
</comment>
<reference evidence="2" key="1">
    <citation type="submission" date="2022-10" db="EMBL/GenBank/DDBJ databases">
        <authorList>
            <person name="Chen Y."/>
            <person name="Dougan E. K."/>
            <person name="Chan C."/>
            <person name="Rhodes N."/>
            <person name="Thang M."/>
        </authorList>
    </citation>
    <scope>NUCLEOTIDE SEQUENCE</scope>
</reference>
<dbReference type="EMBL" id="CAMXCT020000372">
    <property type="protein sequence ID" value="CAL1131270.1"/>
    <property type="molecule type" value="Genomic_DNA"/>
</dbReference>
<organism evidence="2">
    <name type="scientific">Cladocopium goreaui</name>
    <dbReference type="NCBI Taxonomy" id="2562237"/>
    <lineage>
        <taxon>Eukaryota</taxon>
        <taxon>Sar</taxon>
        <taxon>Alveolata</taxon>
        <taxon>Dinophyceae</taxon>
        <taxon>Suessiales</taxon>
        <taxon>Symbiodiniaceae</taxon>
        <taxon>Cladocopium</taxon>
    </lineage>
</organism>
<keyword evidence="5" id="KW-1185">Reference proteome</keyword>
<evidence type="ECO:0000313" key="5">
    <source>
        <dbReference type="Proteomes" id="UP001152797"/>
    </source>
</evidence>
<evidence type="ECO:0000313" key="3">
    <source>
        <dbReference type="EMBL" id="CAL1131270.1"/>
    </source>
</evidence>
<proteinExistence type="predicted"/>
<feature type="region of interest" description="Disordered" evidence="1">
    <location>
        <begin position="182"/>
        <end position="211"/>
    </location>
</feature>
<feature type="region of interest" description="Disordered" evidence="1">
    <location>
        <begin position="378"/>
        <end position="418"/>
    </location>
</feature>
<dbReference type="InterPro" id="IPR037213">
    <property type="entry name" value="Run_dom_sf"/>
</dbReference>
<sequence>MPSEKVSPEEVLRSAQFDLLRQLQKAVRTVILTATVSNSCVNCSHSLCGQLFRLIRSCLLAGCRRFHGAKLTEDFLFLLVVPEFVGAFKYDLEFIAHLCVSHNVGSFVRQLFEDSRANHFYCDCAIMRDEELHLAFVSSLMALEPVNFHPDSPDLAQQCLSASLDNLRLVPAQWIFKGSGKLEDHVPASRPDKAVPKSDIGALRSKGSKASMESGRSLLGFIRGGALPQKPLAENPSSNVSELPKEKLQEEPQMELQSLQSKGEPTVEPAGETSTAEGGIQGKELPEEILGERMEPVELAEPAEPVEPVEPVETDVSEKLEEVALALNETEELVRQLEADQSRWSEGEPLPAQVELEQQEALLSDALLQCLTMELEDHTDSPSCMQSASDDQKPPGGDLPGSEPETKERPKDGGSAADLGMDIADAFGMGLGYGPPVPQVDISVRDIVAAGQRARHSMTVIPSLPPLELSLPPLKAYAFTQTCRDPIAVRGL</sequence>
<dbReference type="AlphaFoldDB" id="A0A9P1BRG7"/>
<evidence type="ECO:0000256" key="1">
    <source>
        <dbReference type="SAM" id="MobiDB-lite"/>
    </source>
</evidence>
<evidence type="ECO:0000313" key="2">
    <source>
        <dbReference type="EMBL" id="CAI3977895.1"/>
    </source>
</evidence>
<dbReference type="OrthoDB" id="423604at2759"/>
<dbReference type="EMBL" id="CAMXCT030000372">
    <property type="protein sequence ID" value="CAL4765207.1"/>
    <property type="molecule type" value="Genomic_DNA"/>
</dbReference>
<gene>
    <name evidence="2" type="ORF">C1SCF055_LOCUS5994</name>
</gene>
<dbReference type="Proteomes" id="UP001152797">
    <property type="component" value="Unassembled WGS sequence"/>
</dbReference>
<dbReference type="EMBL" id="CAMXCT010000372">
    <property type="protein sequence ID" value="CAI3977895.1"/>
    <property type="molecule type" value="Genomic_DNA"/>
</dbReference>